<evidence type="ECO:0000259" key="2">
    <source>
        <dbReference type="PROSITE" id="PS50110"/>
    </source>
</evidence>
<dbReference type="Proteomes" id="UP000578697">
    <property type="component" value="Unassembled WGS sequence"/>
</dbReference>
<feature type="domain" description="Guanylate cyclase" evidence="3">
    <location>
        <begin position="360"/>
        <end position="493"/>
    </location>
</feature>
<dbReference type="AlphaFoldDB" id="A0A840SB47"/>
<dbReference type="InterPro" id="IPR029787">
    <property type="entry name" value="Nucleotide_cyclase"/>
</dbReference>
<dbReference type="GO" id="GO:0004016">
    <property type="term" value="F:adenylate cyclase activity"/>
    <property type="evidence" value="ECO:0007669"/>
    <property type="project" value="UniProtKB-ARBA"/>
</dbReference>
<dbReference type="PANTHER" id="PTHR43081">
    <property type="entry name" value="ADENYLATE CYCLASE, TERMINAL-DIFFERENTIATION SPECIFIC-RELATED"/>
    <property type="match status" value="1"/>
</dbReference>
<keyword evidence="6" id="KW-1185">Reference proteome</keyword>
<evidence type="ECO:0000313" key="6">
    <source>
        <dbReference type="Proteomes" id="UP000578697"/>
    </source>
</evidence>
<dbReference type="CDD" id="cd07302">
    <property type="entry name" value="CHD"/>
    <property type="match status" value="1"/>
</dbReference>
<dbReference type="Proteomes" id="UP000593591">
    <property type="component" value="Chromosome"/>
</dbReference>
<comment type="caution">
    <text evidence="1">Lacks conserved residue(s) required for the propagation of feature annotation.</text>
</comment>
<protein>
    <submittedName>
        <fullName evidence="4">Class 3 adenylate cyclase</fullName>
    </submittedName>
    <submittedName>
        <fullName evidence="5">Response regulator</fullName>
    </submittedName>
</protein>
<evidence type="ECO:0000256" key="1">
    <source>
        <dbReference type="PROSITE-ProRule" id="PRU00169"/>
    </source>
</evidence>
<organism evidence="4 6">
    <name type="scientific">Treponema rectale</name>
    <dbReference type="NCBI Taxonomy" id="744512"/>
    <lineage>
        <taxon>Bacteria</taxon>
        <taxon>Pseudomonadati</taxon>
        <taxon>Spirochaetota</taxon>
        <taxon>Spirochaetia</taxon>
        <taxon>Spirochaetales</taxon>
        <taxon>Treponemataceae</taxon>
        <taxon>Treponema</taxon>
    </lineage>
</organism>
<dbReference type="PROSITE" id="PS50110">
    <property type="entry name" value="RESPONSE_REGULATORY"/>
    <property type="match status" value="1"/>
</dbReference>
<dbReference type="Pfam" id="PF00211">
    <property type="entry name" value="Guanylate_cyc"/>
    <property type="match status" value="1"/>
</dbReference>
<evidence type="ECO:0000313" key="4">
    <source>
        <dbReference type="EMBL" id="MBB5218015.1"/>
    </source>
</evidence>
<dbReference type="PROSITE" id="PS50125">
    <property type="entry name" value="GUANYLATE_CYCLASE_2"/>
    <property type="match status" value="1"/>
</dbReference>
<dbReference type="GO" id="GO:0000160">
    <property type="term" value="P:phosphorelay signal transduction system"/>
    <property type="evidence" value="ECO:0007669"/>
    <property type="project" value="InterPro"/>
</dbReference>
<dbReference type="GO" id="GO:0006171">
    <property type="term" value="P:cAMP biosynthetic process"/>
    <property type="evidence" value="ECO:0007669"/>
    <property type="project" value="TreeGrafter"/>
</dbReference>
<dbReference type="SMART" id="SM00448">
    <property type="entry name" value="REC"/>
    <property type="match status" value="1"/>
</dbReference>
<dbReference type="RefSeq" id="WP_184651451.1">
    <property type="nucleotide sequence ID" value="NZ_JACHFR010000001.1"/>
</dbReference>
<accession>A0A840SB47</accession>
<proteinExistence type="predicted"/>
<dbReference type="PANTHER" id="PTHR43081:SF1">
    <property type="entry name" value="ADENYLATE CYCLASE, TERMINAL-DIFFERENTIATION SPECIFIC"/>
    <property type="match status" value="1"/>
</dbReference>
<reference evidence="5 7" key="1">
    <citation type="submission" date="2018-08" db="EMBL/GenBank/DDBJ databases">
        <title>The first complete genome of Treponema rectale (CHPAT), a commensal spirochete of the bovine rectum.</title>
        <authorList>
            <person name="Staton G.J."/>
            <person name="Clegg S.R."/>
            <person name="Carter S.D."/>
            <person name="Radford A.D."/>
            <person name="Darby A."/>
            <person name="Hall N."/>
            <person name="Birtles R.J."/>
            <person name="Evans N.J."/>
        </authorList>
    </citation>
    <scope>NUCLEOTIDE SEQUENCE [LARGE SCALE GENOMIC DNA]</scope>
    <source>
        <strain evidence="5 7">CHPA</strain>
    </source>
</reference>
<dbReference type="SUPFAM" id="SSF52172">
    <property type="entry name" value="CheY-like"/>
    <property type="match status" value="1"/>
</dbReference>
<dbReference type="SUPFAM" id="SSF55781">
    <property type="entry name" value="GAF domain-like"/>
    <property type="match status" value="1"/>
</dbReference>
<dbReference type="InterPro" id="IPR001054">
    <property type="entry name" value="A/G_cyclase"/>
</dbReference>
<gene>
    <name evidence="5" type="ORF">DYE49_07300</name>
    <name evidence="4" type="ORF">HNP77_000359</name>
</gene>
<dbReference type="SMART" id="SM00044">
    <property type="entry name" value="CYCc"/>
    <property type="match status" value="1"/>
</dbReference>
<feature type="domain" description="Response regulatory" evidence="2">
    <location>
        <begin position="4"/>
        <end position="121"/>
    </location>
</feature>
<dbReference type="Gene3D" id="3.30.70.1230">
    <property type="entry name" value="Nucleotide cyclase"/>
    <property type="match status" value="1"/>
</dbReference>
<dbReference type="InterPro" id="IPR050697">
    <property type="entry name" value="Adenylyl/Guanylyl_Cyclase_3/4"/>
</dbReference>
<dbReference type="Gene3D" id="3.40.50.2300">
    <property type="match status" value="1"/>
</dbReference>
<dbReference type="Pfam" id="PF00072">
    <property type="entry name" value="Response_reg"/>
    <property type="match status" value="1"/>
</dbReference>
<dbReference type="EMBL" id="CP031517">
    <property type="protein sequence ID" value="QOS40270.1"/>
    <property type="molecule type" value="Genomic_DNA"/>
</dbReference>
<evidence type="ECO:0000259" key="3">
    <source>
        <dbReference type="PROSITE" id="PS50125"/>
    </source>
</evidence>
<evidence type="ECO:0000313" key="7">
    <source>
        <dbReference type="Proteomes" id="UP000593591"/>
    </source>
</evidence>
<evidence type="ECO:0000313" key="5">
    <source>
        <dbReference type="EMBL" id="QOS40270.1"/>
    </source>
</evidence>
<dbReference type="InterPro" id="IPR011006">
    <property type="entry name" value="CheY-like_superfamily"/>
</dbReference>
<dbReference type="EMBL" id="JACHFR010000001">
    <property type="protein sequence ID" value="MBB5218015.1"/>
    <property type="molecule type" value="Genomic_DNA"/>
</dbReference>
<dbReference type="SUPFAM" id="SSF55073">
    <property type="entry name" value="Nucleotide cyclase"/>
    <property type="match status" value="1"/>
</dbReference>
<name>A0A840SB47_9SPIR</name>
<sequence>MKTKILVAFNSKTMLSLICDCLDEAGFEVLKADNGIDALNILCEENPVCVLTYMELPQISGFSFARIIKNTPYLKNTGIILCSTEDGSVYQFWGDNSKSDGFFIPRSDNIHELLGLVNKVTEQYEQIRKEETEPVHSKISPDDILDIVTKAYDKELFELFVIKNAFQASCSVLNLKQILEKMAQTLSGIYNYDSLAIILNTDPIMEYYDYPSNMSKEDLDDFKKVCHSDFEERIYTRKKFNWKTNLIQEEIIEVEENSRNTKIESYECFPLDSNKIYPATIHIGSFKSGAFTPRLEQRLDFFTTIYSMIIEKAIWFQNATNAEEKMRKAFSRFIPSKIIDDIISTNESEQTSIEEKRQVAILIADIRNFTSISEKNKPEEVVKFLNYYFSKMGLIIKKHGGTIDKFMGDAIMALFGAPESYRFNASRAANAAVEMINEIEKIDTGNLILPKDYKFTVGIGIHYGDSIVGAIGSEEKKEYTVIGDSVNLASRIESLTKIYGSKIIVTENVKRDIDSRLKNRYPVNEKKDTDFNFIMRHLDNVKVKGKSVATKIYDIIEDVNLYTDEFLENYAKGLHLYFDRNFQTAANYFSKALEICSTDRAARLMLRRCDEFSVNVPENWDGSFSLSIK</sequence>
<reference evidence="4 6" key="2">
    <citation type="submission" date="2020-08" db="EMBL/GenBank/DDBJ databases">
        <title>Genomic Encyclopedia of Type Strains, Phase IV (KMG-IV): sequencing the most valuable type-strain genomes for metagenomic binning, comparative biology and taxonomic classification.</title>
        <authorList>
            <person name="Goeker M."/>
        </authorList>
    </citation>
    <scope>NUCLEOTIDE SEQUENCE [LARGE SCALE GENOMIC DNA]</scope>
    <source>
        <strain evidence="4 6">DSM 103679</strain>
    </source>
</reference>
<dbReference type="KEGG" id="trc:DYE49_07300"/>
<dbReference type="InterPro" id="IPR001789">
    <property type="entry name" value="Sig_transdc_resp-reg_receiver"/>
</dbReference>